<dbReference type="InterPro" id="IPR013560">
    <property type="entry name" value="DUF1722"/>
</dbReference>
<accession>A0A0N0IRT9</accession>
<gene>
    <name evidence="2" type="ORF">AN926_00680</name>
</gene>
<proteinExistence type="predicted"/>
<feature type="domain" description="DUF1722" evidence="1">
    <location>
        <begin position="189"/>
        <end position="305"/>
    </location>
</feature>
<evidence type="ECO:0000259" key="1">
    <source>
        <dbReference type="Pfam" id="PF08349"/>
    </source>
</evidence>
<evidence type="ECO:0000313" key="3">
    <source>
        <dbReference type="Proteomes" id="UP000053099"/>
    </source>
</evidence>
<dbReference type="Proteomes" id="UP000053099">
    <property type="component" value="Unassembled WGS sequence"/>
</dbReference>
<dbReference type="Pfam" id="PF04463">
    <property type="entry name" value="2-thiour_desulf"/>
    <property type="match status" value="1"/>
</dbReference>
<dbReference type="Pfam" id="PF08349">
    <property type="entry name" value="DUF1722"/>
    <property type="match status" value="1"/>
</dbReference>
<dbReference type="InterPro" id="IPR007553">
    <property type="entry name" value="2-thiour_desulf"/>
</dbReference>
<dbReference type="EMBL" id="LJJR01000003">
    <property type="protein sequence ID" value="KPD32965.1"/>
    <property type="molecule type" value="Genomic_DNA"/>
</dbReference>
<protein>
    <recommendedName>
        <fullName evidence="1">DUF1722 domain-containing protein</fullName>
    </recommendedName>
</protein>
<dbReference type="PIRSF" id="PIRSF037004">
    <property type="entry name" value="UCP037004"/>
    <property type="match status" value="1"/>
</dbReference>
<organism evidence="2 3">
    <name type="scientific">Thermus scotoductus</name>
    <dbReference type="NCBI Taxonomy" id="37636"/>
    <lineage>
        <taxon>Bacteria</taxon>
        <taxon>Thermotogati</taxon>
        <taxon>Deinococcota</taxon>
        <taxon>Deinococci</taxon>
        <taxon>Thermales</taxon>
        <taxon>Thermaceae</taxon>
        <taxon>Thermus</taxon>
    </lineage>
</organism>
<dbReference type="PANTHER" id="PTHR30087">
    <property type="entry name" value="INNER MEMBRANE PROTEIN"/>
    <property type="match status" value="1"/>
</dbReference>
<evidence type="ECO:0000313" key="2">
    <source>
        <dbReference type="EMBL" id="KPD32965.1"/>
    </source>
</evidence>
<name>A0A0N0IRT9_THESC</name>
<reference evidence="2 3" key="1">
    <citation type="submission" date="2015-09" db="EMBL/GenBank/DDBJ databases">
        <title>Draft genome sequence of Thermus scotoductus strain K1 isolated from a geothermal spring in Nagorno-Karabakh, Armenia.</title>
        <authorList>
            <person name="Saghatelyan A."/>
            <person name="Poghosyan L."/>
            <person name="Panosyan H."/>
            <person name="Birkeland N.-K."/>
        </authorList>
    </citation>
    <scope>NUCLEOTIDE SEQUENCE [LARGE SCALE GENOMIC DNA]</scope>
    <source>
        <strain evidence="2 3">K1</strain>
    </source>
</reference>
<dbReference type="InterPro" id="IPR017087">
    <property type="entry name" value="UCP037004"/>
</dbReference>
<dbReference type="PANTHER" id="PTHR30087:SF0">
    <property type="entry name" value="INNER MEMBRANE PROTEIN"/>
    <property type="match status" value="1"/>
</dbReference>
<sequence>MEAFWPRPRLVVSACLGFAAVRYSGELIPDKVVAALREHVDFVPVCPEVEIGLGVPRPTVRLVRGEDGPRMVQPSTGEDLTERMRSFSEGFLAGLGPVEGFILKNRSPTCALKDAKVYARADAGGVVGRGPGLFAEAVERAFPLLPKEDEGRLSNTRIRAHFFTRIFALARLRRVEDLGGLMAFHARYKLLLLAYHQGEARQLGRLLAEAKGRPFPEVRRVYEEGFLRATRLPFRLGSMADTLLHAFGYFKKGLAPKEKADFLELLAGFREERVPLEAPLALLRSWALRWEEGYLLDQALFAPYPEPLMSLASS</sequence>
<comment type="caution">
    <text evidence="2">The sequence shown here is derived from an EMBL/GenBank/DDBJ whole genome shotgun (WGS) entry which is preliminary data.</text>
</comment>
<dbReference type="AlphaFoldDB" id="A0A0N0IRT9"/>